<proteinExistence type="predicted"/>
<name>A0ABR6NWE5_9DEIO</name>
<evidence type="ECO:0008006" key="3">
    <source>
        <dbReference type="Google" id="ProtNLM"/>
    </source>
</evidence>
<evidence type="ECO:0000313" key="1">
    <source>
        <dbReference type="EMBL" id="MBB6017769.1"/>
    </source>
</evidence>
<sequence length="43" mass="5254">MSERRACAVLNEWRTIYRYQGMARPEEQPIQKRMTEIAQTRVR</sequence>
<comment type="caution">
    <text evidence="1">The sequence shown here is derived from an EMBL/GenBank/DDBJ whole genome shotgun (WGS) entry which is preliminary data.</text>
</comment>
<dbReference type="Proteomes" id="UP000629870">
    <property type="component" value="Unassembled WGS sequence"/>
</dbReference>
<keyword evidence="2" id="KW-1185">Reference proteome</keyword>
<protein>
    <recommendedName>
        <fullName evidence="3">Transposase</fullName>
    </recommendedName>
</protein>
<evidence type="ECO:0000313" key="2">
    <source>
        <dbReference type="Proteomes" id="UP000629870"/>
    </source>
</evidence>
<reference evidence="1 2" key="1">
    <citation type="submission" date="2020-08" db="EMBL/GenBank/DDBJ databases">
        <title>Genomic Encyclopedia of Type Strains, Phase IV (KMG-IV): sequencing the most valuable type-strain genomes for metagenomic binning, comparative biology and taxonomic classification.</title>
        <authorList>
            <person name="Goeker M."/>
        </authorList>
    </citation>
    <scope>NUCLEOTIDE SEQUENCE [LARGE SCALE GENOMIC DNA]</scope>
    <source>
        <strain evidence="1 2">DSM 12027</strain>
    </source>
</reference>
<gene>
    <name evidence="1" type="ORF">HNQ04_003038</name>
</gene>
<dbReference type="EMBL" id="JACHEW010000018">
    <property type="protein sequence ID" value="MBB6017769.1"/>
    <property type="molecule type" value="Genomic_DNA"/>
</dbReference>
<accession>A0ABR6NWE5</accession>
<organism evidence="1 2">
    <name type="scientific">Deinococcus radiopugnans ATCC 19172</name>
    <dbReference type="NCBI Taxonomy" id="585398"/>
    <lineage>
        <taxon>Bacteria</taxon>
        <taxon>Thermotogati</taxon>
        <taxon>Deinococcota</taxon>
        <taxon>Deinococci</taxon>
        <taxon>Deinococcales</taxon>
        <taxon>Deinococcaceae</taxon>
        <taxon>Deinococcus</taxon>
    </lineage>
</organism>